<evidence type="ECO:0000256" key="5">
    <source>
        <dbReference type="SAM" id="SignalP"/>
    </source>
</evidence>
<dbReference type="AlphaFoldDB" id="F2NGG8"/>
<dbReference type="Pfam" id="PF00034">
    <property type="entry name" value="Cytochrom_C"/>
    <property type="match status" value="1"/>
</dbReference>
<dbReference type="GO" id="GO:0020037">
    <property type="term" value="F:heme binding"/>
    <property type="evidence" value="ECO:0007669"/>
    <property type="project" value="InterPro"/>
</dbReference>
<organism evidence="7 8">
    <name type="scientific">Desulfobacca acetoxidans (strain ATCC 700848 / DSM 11109 / ASRB2)</name>
    <dbReference type="NCBI Taxonomy" id="880072"/>
    <lineage>
        <taxon>Bacteria</taxon>
        <taxon>Pseudomonadati</taxon>
        <taxon>Thermodesulfobacteriota</taxon>
        <taxon>Desulfobaccia</taxon>
        <taxon>Desulfobaccales</taxon>
        <taxon>Desulfobaccaceae</taxon>
        <taxon>Desulfobacca</taxon>
    </lineage>
</organism>
<evidence type="ECO:0000313" key="7">
    <source>
        <dbReference type="EMBL" id="AEB08581.1"/>
    </source>
</evidence>
<dbReference type="InterPro" id="IPR009056">
    <property type="entry name" value="Cyt_c-like_dom"/>
</dbReference>
<evidence type="ECO:0000256" key="4">
    <source>
        <dbReference type="PROSITE-ProRule" id="PRU00433"/>
    </source>
</evidence>
<gene>
    <name evidence="7" type="ordered locus">Desac_0701</name>
</gene>
<feature type="signal peptide" evidence="5">
    <location>
        <begin position="1"/>
        <end position="20"/>
    </location>
</feature>
<keyword evidence="8" id="KW-1185">Reference proteome</keyword>
<dbReference type="SUPFAM" id="SSF46626">
    <property type="entry name" value="Cytochrome c"/>
    <property type="match status" value="1"/>
</dbReference>
<dbReference type="OrthoDB" id="9804649at2"/>
<dbReference type="Proteomes" id="UP000000483">
    <property type="component" value="Chromosome"/>
</dbReference>
<proteinExistence type="predicted"/>
<accession>F2NGG8</accession>
<dbReference type="HOGENOM" id="CLU_2105014_0_0_7"/>
<evidence type="ECO:0000256" key="2">
    <source>
        <dbReference type="ARBA" id="ARBA00022723"/>
    </source>
</evidence>
<dbReference type="KEGG" id="dao:Desac_0701"/>
<evidence type="ECO:0000259" key="6">
    <source>
        <dbReference type="PROSITE" id="PS51007"/>
    </source>
</evidence>
<evidence type="ECO:0000256" key="3">
    <source>
        <dbReference type="ARBA" id="ARBA00023004"/>
    </source>
</evidence>
<keyword evidence="1 4" id="KW-0349">Heme</keyword>
<dbReference type="PROSITE" id="PS51007">
    <property type="entry name" value="CYTC"/>
    <property type="match status" value="1"/>
</dbReference>
<dbReference type="STRING" id="880072.Desac_0701"/>
<evidence type="ECO:0000313" key="8">
    <source>
        <dbReference type="Proteomes" id="UP000000483"/>
    </source>
</evidence>
<dbReference type="RefSeq" id="WP_013705694.1">
    <property type="nucleotide sequence ID" value="NC_015388.1"/>
</dbReference>
<protein>
    <recommendedName>
        <fullName evidence="6">Cytochrome c domain-containing protein</fullName>
    </recommendedName>
</protein>
<dbReference type="Gene3D" id="1.10.760.10">
    <property type="entry name" value="Cytochrome c-like domain"/>
    <property type="match status" value="1"/>
</dbReference>
<dbReference type="InterPro" id="IPR036909">
    <property type="entry name" value="Cyt_c-like_dom_sf"/>
</dbReference>
<name>F2NGG8_DESAR</name>
<reference evidence="8" key="2">
    <citation type="submission" date="2011-03" db="EMBL/GenBank/DDBJ databases">
        <title>The complete genome of Desulfobacca acetoxidans DSM 11109.</title>
        <authorList>
            <consortium name="US DOE Joint Genome Institute (JGI-PGF)"/>
            <person name="Lucas S."/>
            <person name="Copeland A."/>
            <person name="Lapidus A."/>
            <person name="Bruce D."/>
            <person name="Goodwin L."/>
            <person name="Pitluck S."/>
            <person name="Peters L."/>
            <person name="Kyrpides N."/>
            <person name="Mavromatis K."/>
            <person name="Ivanova N."/>
            <person name="Ovchinnikova G."/>
            <person name="Teshima H."/>
            <person name="Detter J.C."/>
            <person name="Han C."/>
            <person name="Land M."/>
            <person name="Hauser L."/>
            <person name="Markowitz V."/>
            <person name="Cheng J.-F."/>
            <person name="Hugenholtz P."/>
            <person name="Woyke T."/>
            <person name="Wu D."/>
            <person name="Spring S."/>
            <person name="Schueler E."/>
            <person name="Brambilla E."/>
            <person name="Klenk H.-P."/>
            <person name="Eisen J.A."/>
        </authorList>
    </citation>
    <scope>NUCLEOTIDE SEQUENCE [LARGE SCALE GENOMIC DNA]</scope>
    <source>
        <strain evidence="8">ATCC 700848 / DSM 11109 / ASRB2</strain>
    </source>
</reference>
<feature type="domain" description="Cytochrome c" evidence="6">
    <location>
        <begin position="34"/>
        <end position="115"/>
    </location>
</feature>
<keyword evidence="2 4" id="KW-0479">Metal-binding</keyword>
<keyword evidence="5" id="KW-0732">Signal</keyword>
<keyword evidence="3 4" id="KW-0408">Iron</keyword>
<reference evidence="7 8" key="1">
    <citation type="journal article" date="2011" name="Stand. Genomic Sci.">
        <title>Complete genome sequence of the acetate-degrading sulfate reducer Desulfobacca acetoxidans type strain (ASRB2).</title>
        <authorList>
            <person name="Goker M."/>
            <person name="Teshima H."/>
            <person name="Lapidus A."/>
            <person name="Nolan M."/>
            <person name="Lucas S."/>
            <person name="Hammon N."/>
            <person name="Deshpande S."/>
            <person name="Cheng J.F."/>
            <person name="Tapia R."/>
            <person name="Han C."/>
            <person name="Goodwin L."/>
            <person name="Pitluck S."/>
            <person name="Huntemann M."/>
            <person name="Liolios K."/>
            <person name="Ivanova N."/>
            <person name="Pagani I."/>
            <person name="Mavromatis K."/>
            <person name="Ovchinikova G."/>
            <person name="Pati A."/>
            <person name="Chen A."/>
            <person name="Palaniappan K."/>
            <person name="Land M."/>
            <person name="Hauser L."/>
            <person name="Brambilla E.M."/>
            <person name="Rohde M."/>
            <person name="Spring S."/>
            <person name="Detter J.C."/>
            <person name="Woyke T."/>
            <person name="Bristow J."/>
            <person name="Eisen J.A."/>
            <person name="Markowitz V."/>
            <person name="Hugenholtz P."/>
            <person name="Kyrpides N.C."/>
            <person name="Klenk H.P."/>
        </authorList>
    </citation>
    <scope>NUCLEOTIDE SEQUENCE [LARGE SCALE GENOMIC DNA]</scope>
    <source>
        <strain evidence="8">ATCC 700848 / DSM 11109 / ASRB2</strain>
    </source>
</reference>
<dbReference type="eggNOG" id="COG2010">
    <property type="taxonomic scope" value="Bacteria"/>
</dbReference>
<dbReference type="GO" id="GO:0009055">
    <property type="term" value="F:electron transfer activity"/>
    <property type="evidence" value="ECO:0007669"/>
    <property type="project" value="InterPro"/>
</dbReference>
<sequence length="115" mass="12877">MKIRRLWLTLANAVFCLSLAGCQETPPVPREPQTTIQKGLELSQRLSCWGCHQHQGQGADLGPNLDGVGNRLARAELEGQLQTPRGRHPDSRMPSFAFIRPFEQKALVDYLLTLQ</sequence>
<dbReference type="EMBL" id="CP002629">
    <property type="protein sequence ID" value="AEB08581.1"/>
    <property type="molecule type" value="Genomic_DNA"/>
</dbReference>
<dbReference type="GO" id="GO:0046872">
    <property type="term" value="F:metal ion binding"/>
    <property type="evidence" value="ECO:0007669"/>
    <property type="project" value="UniProtKB-KW"/>
</dbReference>
<dbReference type="PROSITE" id="PS51257">
    <property type="entry name" value="PROKAR_LIPOPROTEIN"/>
    <property type="match status" value="1"/>
</dbReference>
<evidence type="ECO:0000256" key="1">
    <source>
        <dbReference type="ARBA" id="ARBA00022617"/>
    </source>
</evidence>
<feature type="chain" id="PRO_5003282625" description="Cytochrome c domain-containing protein" evidence="5">
    <location>
        <begin position="21"/>
        <end position="115"/>
    </location>
</feature>